<keyword evidence="2" id="KW-0472">Membrane</keyword>
<feature type="transmembrane region" description="Helical" evidence="2">
    <location>
        <begin position="17"/>
        <end position="42"/>
    </location>
</feature>
<dbReference type="OrthoDB" id="5309803at2759"/>
<dbReference type="VEuPathDB" id="FungiDB:PV10_00805"/>
<dbReference type="Proteomes" id="UP000288859">
    <property type="component" value="Unassembled WGS sequence"/>
</dbReference>
<name>A0A438MWN3_EXOME</name>
<feature type="compositionally biased region" description="Gly residues" evidence="1">
    <location>
        <begin position="85"/>
        <end position="95"/>
    </location>
</feature>
<feature type="region of interest" description="Disordered" evidence="1">
    <location>
        <begin position="60"/>
        <end position="165"/>
    </location>
</feature>
<accession>A0A438MWN3</accession>
<sequence>MGWYSILPTHLTVYETWIIRAFLLLSILNLLPWVIAVIYDILYYISRQIWHEVPIWGGRARGQTRPRAPTLRGRDRGMSFRDIVTGGGGGGGGNNNGDDIGQDDEGDGDDYDDGSPQSAGTTKKKQSDGSGVRKRTTKAGSEMGHRKKLSQQSIKEADDEEERNS</sequence>
<evidence type="ECO:0000256" key="2">
    <source>
        <dbReference type="SAM" id="Phobius"/>
    </source>
</evidence>
<keyword evidence="2" id="KW-1133">Transmembrane helix</keyword>
<evidence type="ECO:0000256" key="1">
    <source>
        <dbReference type="SAM" id="MobiDB-lite"/>
    </source>
</evidence>
<organism evidence="3 4">
    <name type="scientific">Exophiala mesophila</name>
    <name type="common">Black yeast-like fungus</name>
    <dbReference type="NCBI Taxonomy" id="212818"/>
    <lineage>
        <taxon>Eukaryota</taxon>
        <taxon>Fungi</taxon>
        <taxon>Dikarya</taxon>
        <taxon>Ascomycota</taxon>
        <taxon>Pezizomycotina</taxon>
        <taxon>Eurotiomycetes</taxon>
        <taxon>Chaetothyriomycetidae</taxon>
        <taxon>Chaetothyriales</taxon>
        <taxon>Herpotrichiellaceae</taxon>
        <taxon>Exophiala</taxon>
    </lineage>
</organism>
<gene>
    <name evidence="3" type="ORF">B0A52_08676</name>
</gene>
<protein>
    <submittedName>
        <fullName evidence="3">Uncharacterized protein</fullName>
    </submittedName>
</protein>
<proteinExistence type="predicted"/>
<comment type="caution">
    <text evidence="3">The sequence shown here is derived from an EMBL/GenBank/DDBJ whole genome shotgun (WGS) entry which is preliminary data.</text>
</comment>
<dbReference type="EMBL" id="NAJM01000040">
    <property type="protein sequence ID" value="RVX68168.1"/>
    <property type="molecule type" value="Genomic_DNA"/>
</dbReference>
<reference evidence="3 4" key="1">
    <citation type="submission" date="2017-03" db="EMBL/GenBank/DDBJ databases">
        <title>Genomes of endolithic fungi from Antarctica.</title>
        <authorList>
            <person name="Coleine C."/>
            <person name="Masonjones S."/>
            <person name="Stajich J.E."/>
        </authorList>
    </citation>
    <scope>NUCLEOTIDE SEQUENCE [LARGE SCALE GENOMIC DNA]</scope>
    <source>
        <strain evidence="3 4">CCFEE 6314</strain>
    </source>
</reference>
<keyword evidence="2" id="KW-0812">Transmembrane</keyword>
<feature type="compositionally biased region" description="Acidic residues" evidence="1">
    <location>
        <begin position="100"/>
        <end position="113"/>
    </location>
</feature>
<evidence type="ECO:0000313" key="3">
    <source>
        <dbReference type="EMBL" id="RVX68168.1"/>
    </source>
</evidence>
<evidence type="ECO:0000313" key="4">
    <source>
        <dbReference type="Proteomes" id="UP000288859"/>
    </source>
</evidence>
<dbReference type="AlphaFoldDB" id="A0A438MWN3"/>